<accession>A0ABW0N533</accession>
<dbReference type="PANTHER" id="PTHR24094">
    <property type="entry name" value="SECRETED PROTEIN"/>
    <property type="match status" value="1"/>
</dbReference>
<protein>
    <submittedName>
        <fullName evidence="3">HNH endonuclease family protein</fullName>
    </submittedName>
</protein>
<keyword evidence="3" id="KW-0255">Endonuclease</keyword>
<dbReference type="EMBL" id="JBHSMD010000011">
    <property type="protein sequence ID" value="MFC5495734.1"/>
    <property type="molecule type" value="Genomic_DNA"/>
</dbReference>
<proteinExistence type="predicted"/>
<dbReference type="PANTHER" id="PTHR24094:SF15">
    <property type="entry name" value="AMP-DEPENDENT SYNTHETASE_LIGASE DOMAIN-CONTAINING PROTEIN-RELATED"/>
    <property type="match status" value="1"/>
</dbReference>
<comment type="caution">
    <text evidence="3">The sequence shown here is derived from an EMBL/GenBank/DDBJ whole genome shotgun (WGS) entry which is preliminary data.</text>
</comment>
<dbReference type="GO" id="GO:0004519">
    <property type="term" value="F:endonuclease activity"/>
    <property type="evidence" value="ECO:0007669"/>
    <property type="project" value="UniProtKB-KW"/>
</dbReference>
<evidence type="ECO:0000313" key="3">
    <source>
        <dbReference type="EMBL" id="MFC5495734.1"/>
    </source>
</evidence>
<keyword evidence="1" id="KW-0732">Signal</keyword>
<evidence type="ECO:0000259" key="2">
    <source>
        <dbReference type="Pfam" id="PF07510"/>
    </source>
</evidence>
<organism evidence="3 4">
    <name type="scientific">Nocardioides caricicola</name>
    <dbReference type="NCBI Taxonomy" id="634770"/>
    <lineage>
        <taxon>Bacteria</taxon>
        <taxon>Bacillati</taxon>
        <taxon>Actinomycetota</taxon>
        <taxon>Actinomycetes</taxon>
        <taxon>Propionibacteriales</taxon>
        <taxon>Nocardioidaceae</taxon>
        <taxon>Nocardioides</taxon>
    </lineage>
</organism>
<keyword evidence="4" id="KW-1185">Reference proteome</keyword>
<dbReference type="Proteomes" id="UP001595956">
    <property type="component" value="Unassembled WGS sequence"/>
</dbReference>
<sequence length="223" mass="25327">METGVVRRRTSLLVLAAALVASAPLAPVPATAQSDTVQLRLRAAVRQLDVAAERPDGYDRDEFKHWVDADDDCQDTRDEVLAAESRVAVTACDVTEGEWFSYYDHLTWTRSSDVDIDHMVPLKEAWDSGAHAWDDATRERYANDLGDRRSLVAVTDNENQSKSDRDPAEWLPDFEVCRYVAEWTAVKTRWDLTVDRTEKTTLRQLARDCPNRRLTVQTVTSSR</sequence>
<gene>
    <name evidence="3" type="ORF">ACFPKY_21695</name>
</gene>
<dbReference type="RefSeq" id="WP_345182248.1">
    <property type="nucleotide sequence ID" value="NZ_BAABFQ010000010.1"/>
</dbReference>
<name>A0ABW0N533_9ACTN</name>
<feature type="domain" description="GmrSD restriction endonucleases C-terminal" evidence="2">
    <location>
        <begin position="109"/>
        <end position="203"/>
    </location>
</feature>
<keyword evidence="3" id="KW-0378">Hydrolase</keyword>
<dbReference type="InterPro" id="IPR011089">
    <property type="entry name" value="GmrSD_C"/>
</dbReference>
<dbReference type="Pfam" id="PF07510">
    <property type="entry name" value="GmrSD_C"/>
    <property type="match status" value="1"/>
</dbReference>
<evidence type="ECO:0000256" key="1">
    <source>
        <dbReference type="SAM" id="SignalP"/>
    </source>
</evidence>
<evidence type="ECO:0000313" key="4">
    <source>
        <dbReference type="Proteomes" id="UP001595956"/>
    </source>
</evidence>
<feature type="chain" id="PRO_5046557121" evidence="1">
    <location>
        <begin position="33"/>
        <end position="223"/>
    </location>
</feature>
<reference evidence="4" key="1">
    <citation type="journal article" date="2019" name="Int. J. Syst. Evol. Microbiol.">
        <title>The Global Catalogue of Microorganisms (GCM) 10K type strain sequencing project: providing services to taxonomists for standard genome sequencing and annotation.</title>
        <authorList>
            <consortium name="The Broad Institute Genomics Platform"/>
            <consortium name="The Broad Institute Genome Sequencing Center for Infectious Disease"/>
            <person name="Wu L."/>
            <person name="Ma J."/>
        </authorList>
    </citation>
    <scope>NUCLEOTIDE SEQUENCE [LARGE SCALE GENOMIC DNA]</scope>
    <source>
        <strain evidence="4">KACC 13778</strain>
    </source>
</reference>
<keyword evidence="3" id="KW-0540">Nuclease</keyword>
<feature type="signal peptide" evidence="1">
    <location>
        <begin position="1"/>
        <end position="32"/>
    </location>
</feature>